<dbReference type="Pfam" id="PF25990">
    <property type="entry name" value="Beta-barrel_YknX"/>
    <property type="match status" value="1"/>
</dbReference>
<dbReference type="InterPro" id="IPR050465">
    <property type="entry name" value="UPF0194_transport"/>
</dbReference>
<evidence type="ECO:0000259" key="4">
    <source>
        <dbReference type="Pfam" id="PF25984"/>
    </source>
</evidence>
<dbReference type="Gene3D" id="1.10.287.470">
    <property type="entry name" value="Helix hairpin bin"/>
    <property type="match status" value="1"/>
</dbReference>
<dbReference type="Gene3D" id="2.40.420.20">
    <property type="match status" value="1"/>
</dbReference>
<dbReference type="RefSeq" id="WP_338617275.1">
    <property type="nucleotide sequence ID" value="NZ_AP028127.1"/>
</dbReference>
<feature type="coiled-coil region" evidence="3">
    <location>
        <begin position="102"/>
        <end position="178"/>
    </location>
</feature>
<name>A0ABN6ZC22_9FIRM</name>
<dbReference type="Gene3D" id="2.40.50.100">
    <property type="match status" value="1"/>
</dbReference>
<keyword evidence="2 3" id="KW-0175">Coiled coil</keyword>
<feature type="domain" description="YknX-like barrel-sandwich hybrid" evidence="4">
    <location>
        <begin position="80"/>
        <end position="205"/>
    </location>
</feature>
<gene>
    <name evidence="6" type="primary">yvrP</name>
    <name evidence="6" type="ORF">T23_13370</name>
</gene>
<dbReference type="InterPro" id="IPR058636">
    <property type="entry name" value="Beta-barrel_YknX"/>
</dbReference>
<dbReference type="PANTHER" id="PTHR32347:SF14">
    <property type="entry name" value="EFFLUX SYSTEM COMPONENT YKNX-RELATED"/>
    <property type="match status" value="1"/>
</dbReference>
<dbReference type="EMBL" id="AP028127">
    <property type="protein sequence ID" value="BEH91235.1"/>
    <property type="molecule type" value="Genomic_DNA"/>
</dbReference>
<evidence type="ECO:0000259" key="5">
    <source>
        <dbReference type="Pfam" id="PF25990"/>
    </source>
</evidence>
<keyword evidence="7" id="KW-1185">Reference proteome</keyword>
<reference evidence="6" key="1">
    <citation type="journal article" date="2024" name="Int. J. Syst. Evol. Microbiol.">
        <title>Turicibacter faecis sp. nov., isolated from faeces of heart failure mouse model.</title>
        <authorList>
            <person name="Imamura Y."/>
            <person name="Motooka D."/>
            <person name="Nakajima Y."/>
            <person name="Ito S."/>
            <person name="Kitakaze M."/>
            <person name="Iida T."/>
            <person name="Nakamura S."/>
        </authorList>
    </citation>
    <scope>NUCLEOTIDE SEQUENCE</scope>
    <source>
        <strain evidence="6">TC023</strain>
    </source>
</reference>
<dbReference type="Gene3D" id="2.40.30.170">
    <property type="match status" value="1"/>
</dbReference>
<evidence type="ECO:0000256" key="2">
    <source>
        <dbReference type="ARBA" id="ARBA00023054"/>
    </source>
</evidence>
<organism evidence="6 7">
    <name type="scientific">Turicibacter faecis</name>
    <dbReference type="NCBI Taxonomy" id="2963365"/>
    <lineage>
        <taxon>Bacteria</taxon>
        <taxon>Bacillati</taxon>
        <taxon>Bacillota</taxon>
        <taxon>Erysipelotrichia</taxon>
        <taxon>Erysipelotrichales</taxon>
        <taxon>Turicibacteraceae</taxon>
        <taxon>Turicibacter</taxon>
    </lineage>
</organism>
<accession>A0ABN6ZC22</accession>
<evidence type="ECO:0000313" key="6">
    <source>
        <dbReference type="EMBL" id="BEH91235.1"/>
    </source>
</evidence>
<dbReference type="InterPro" id="IPR058639">
    <property type="entry name" value="BSH_YknX-like"/>
</dbReference>
<evidence type="ECO:0000256" key="3">
    <source>
        <dbReference type="SAM" id="Coils"/>
    </source>
</evidence>
<comment type="subcellular location">
    <subcellularLocation>
        <location evidence="1">Cell envelope</location>
    </subcellularLocation>
</comment>
<feature type="domain" description="YknX-like beta-barrel" evidence="5">
    <location>
        <begin position="219"/>
        <end position="301"/>
    </location>
</feature>
<protein>
    <submittedName>
        <fullName evidence="6">Efflux system protein YvrP</fullName>
    </submittedName>
</protein>
<proteinExistence type="predicted"/>
<dbReference type="Pfam" id="PF25984">
    <property type="entry name" value="BSH_YknX"/>
    <property type="match status" value="1"/>
</dbReference>
<dbReference type="Proteomes" id="UP001432099">
    <property type="component" value="Chromosome"/>
</dbReference>
<evidence type="ECO:0000313" key="7">
    <source>
        <dbReference type="Proteomes" id="UP001432099"/>
    </source>
</evidence>
<dbReference type="SUPFAM" id="SSF111369">
    <property type="entry name" value="HlyD-like secretion proteins"/>
    <property type="match status" value="1"/>
</dbReference>
<evidence type="ECO:0000256" key="1">
    <source>
        <dbReference type="ARBA" id="ARBA00004196"/>
    </source>
</evidence>
<dbReference type="PANTHER" id="PTHR32347">
    <property type="entry name" value="EFFLUX SYSTEM COMPONENT YKNX-RELATED"/>
    <property type="match status" value="1"/>
</dbReference>
<sequence length="392" mass="44061">MRKNKKKIVLLCVLCVLGILIPCTFFARKSLKNNEEGIVYVESVSSIHQLGSGSGLFQRYSGIVEPQETTEVKRNMDRVIKDVYVKVGDLVEEGTPLFSYETGELELQLSHAELELERLSASITDLNEQVGLLNNASVGANELSLEHKAQILTTQNELKQAEYDRKSKQVEVEQLKSSVENSVVKSTVTGVVKSIGGDATASEGNGESYMTLLSMTNYRIKGTVSEQSVSQLQVEQPVIVRSRVNKEQTWKGKITMIDLNNMLTPNDLNMGGNSEVATNYPFYVELESTENLILGQHVYVELDEGQDQSSEGIWLYDYYLMNEDDKSYVYVENDHKLEKREVQLGAYDEQQQRYEILDGLTGDDYIAFPDEQVKEGIACEKMQNGSLTEVEE</sequence>